<accession>A0A6J8EXU1</accession>
<dbReference type="AlphaFoldDB" id="A0A6J8EXU1"/>
<protein>
    <submittedName>
        <fullName evidence="1">Uncharacterized protein</fullName>
    </submittedName>
</protein>
<reference evidence="1 2" key="1">
    <citation type="submission" date="2020-06" db="EMBL/GenBank/DDBJ databases">
        <authorList>
            <person name="Li R."/>
            <person name="Bekaert M."/>
        </authorList>
    </citation>
    <scope>NUCLEOTIDE SEQUENCE [LARGE SCALE GENOMIC DNA]</scope>
    <source>
        <strain evidence="2">wild</strain>
    </source>
</reference>
<evidence type="ECO:0000313" key="1">
    <source>
        <dbReference type="EMBL" id="CAC5424305.1"/>
    </source>
</evidence>
<name>A0A6J8EXU1_MYTCO</name>
<keyword evidence="2" id="KW-1185">Reference proteome</keyword>
<sequence length="169" mass="19005">MDNRKETDVEAVFQNLIKTTDCAVELKKLMRILTARIKNLQDDISKEPKNIEQTHDCFSERMVETAKHLHEITSLATELQNNIQKLNIELSIQPANIREQKGRRIIHATDSGFDSAVYSATSNVITCDVFGGIQDTNPPENTCQSCSSVFLEACGKNYPITQNNKDSEC</sequence>
<evidence type="ECO:0000313" key="2">
    <source>
        <dbReference type="Proteomes" id="UP000507470"/>
    </source>
</evidence>
<gene>
    <name evidence="1" type="ORF">MCOR_56224</name>
</gene>
<dbReference type="EMBL" id="CACVKT020010000">
    <property type="protein sequence ID" value="CAC5424305.1"/>
    <property type="molecule type" value="Genomic_DNA"/>
</dbReference>
<dbReference type="OrthoDB" id="6143124at2759"/>
<proteinExistence type="predicted"/>
<dbReference type="Proteomes" id="UP000507470">
    <property type="component" value="Unassembled WGS sequence"/>
</dbReference>
<organism evidence="1 2">
    <name type="scientific">Mytilus coruscus</name>
    <name type="common">Sea mussel</name>
    <dbReference type="NCBI Taxonomy" id="42192"/>
    <lineage>
        <taxon>Eukaryota</taxon>
        <taxon>Metazoa</taxon>
        <taxon>Spiralia</taxon>
        <taxon>Lophotrochozoa</taxon>
        <taxon>Mollusca</taxon>
        <taxon>Bivalvia</taxon>
        <taxon>Autobranchia</taxon>
        <taxon>Pteriomorphia</taxon>
        <taxon>Mytilida</taxon>
        <taxon>Mytiloidea</taxon>
        <taxon>Mytilidae</taxon>
        <taxon>Mytilinae</taxon>
        <taxon>Mytilus</taxon>
    </lineage>
</organism>